<keyword evidence="2" id="KW-0805">Transcription regulation</keyword>
<keyword evidence="5" id="KW-0539">Nucleus</keyword>
<reference evidence="8 9" key="1">
    <citation type="journal article" date="2020" name="IScience">
        <title>Genome Sequencing of the Endangered Kingdonia uniflora (Circaeasteraceae, Ranunculales) Reveals Potential Mechanisms of Evolutionary Specialization.</title>
        <authorList>
            <person name="Sun Y."/>
            <person name="Deng T."/>
            <person name="Zhang A."/>
            <person name="Moore M.J."/>
            <person name="Landis J.B."/>
            <person name="Lin N."/>
            <person name="Zhang H."/>
            <person name="Zhang X."/>
            <person name="Huang J."/>
            <person name="Zhang X."/>
            <person name="Sun H."/>
            <person name="Wang H."/>
        </authorList>
    </citation>
    <scope>NUCLEOTIDE SEQUENCE [LARGE SCALE GENOMIC DNA]</scope>
    <source>
        <strain evidence="8">TB1705</strain>
        <tissue evidence="8">Leaf</tissue>
    </source>
</reference>
<dbReference type="SUPFAM" id="SSF55455">
    <property type="entry name" value="SRF-like"/>
    <property type="match status" value="1"/>
</dbReference>
<evidence type="ECO:0000313" key="9">
    <source>
        <dbReference type="Proteomes" id="UP000541444"/>
    </source>
</evidence>
<feature type="domain" description="MADS-box" evidence="7">
    <location>
        <begin position="1"/>
        <end position="53"/>
    </location>
</feature>
<dbReference type="PANTHER" id="PTHR13468:SF22">
    <property type="entry name" value="DEK DOMAIN-CONTAINING CHROMATIN-ASSOCIATED PROTEIN 3"/>
    <property type="match status" value="1"/>
</dbReference>
<dbReference type="SMART" id="SM00432">
    <property type="entry name" value="MADS"/>
    <property type="match status" value="1"/>
</dbReference>
<evidence type="ECO:0000256" key="5">
    <source>
        <dbReference type="ARBA" id="ARBA00023242"/>
    </source>
</evidence>
<sequence>MGRAKLKIKKFENTSGRQVTYSKRRAGILKKAKELLILCDIDIAILMFSPTGKPTLCLGERSTIEEVIAKFSQLTPQERAKRKLESLEALKKTFQKLGHDANIQDFLVAYKLSRKKARIDETFKMLHLILFGRRGKAFQIKNNLLQFSGFVWHENEEDIVFKLLDFLAVPCATTDVLLAEKEQPGKSGKRKRTTKGSTSTSGGTAVKRSQRPTIPTGYLFTNNAHLIWESLRKVYSQRENNAWIFQLSNEIGNFKQGTQTLGMYYARLRSSWEELSHYDSFIEWPASSLSENVHIPPMAAEIYAKIVEKTRVFQFLAGLNPDFEYARVHLLDKTPFPTLEEAHAYCLSD</sequence>
<dbReference type="GO" id="GO:0006325">
    <property type="term" value="P:chromatin organization"/>
    <property type="evidence" value="ECO:0007669"/>
    <property type="project" value="InterPro"/>
</dbReference>
<dbReference type="PANTHER" id="PTHR13468">
    <property type="entry name" value="DEK PROTEIN"/>
    <property type="match status" value="1"/>
</dbReference>
<keyword evidence="3" id="KW-0238">DNA-binding</keyword>
<dbReference type="EMBL" id="JACGCM010000724">
    <property type="protein sequence ID" value="KAF6167521.1"/>
    <property type="molecule type" value="Genomic_DNA"/>
</dbReference>
<comment type="subcellular location">
    <subcellularLocation>
        <location evidence="1">Nucleus</location>
    </subcellularLocation>
</comment>
<comment type="caution">
    <text evidence="8">The sequence shown here is derived from an EMBL/GenBank/DDBJ whole genome shotgun (WGS) entry which is preliminary data.</text>
</comment>
<dbReference type="PROSITE" id="PS50066">
    <property type="entry name" value="MADS_BOX_2"/>
    <property type="match status" value="1"/>
</dbReference>
<dbReference type="Pfam" id="PF00319">
    <property type="entry name" value="SRF-TF"/>
    <property type="match status" value="1"/>
</dbReference>
<dbReference type="Gene3D" id="3.40.1810.10">
    <property type="entry name" value="Transcription factor, MADS-box"/>
    <property type="match status" value="1"/>
</dbReference>
<dbReference type="InterPro" id="IPR036879">
    <property type="entry name" value="TF_MADSbox_sf"/>
</dbReference>
<dbReference type="GO" id="GO:0042393">
    <property type="term" value="F:histone binding"/>
    <property type="evidence" value="ECO:0007669"/>
    <property type="project" value="TreeGrafter"/>
</dbReference>
<dbReference type="OrthoDB" id="370884at2759"/>
<dbReference type="InterPro" id="IPR002100">
    <property type="entry name" value="TF_MADSbox"/>
</dbReference>
<feature type="compositionally biased region" description="Low complexity" evidence="6">
    <location>
        <begin position="195"/>
        <end position="204"/>
    </location>
</feature>
<evidence type="ECO:0000256" key="6">
    <source>
        <dbReference type="SAM" id="MobiDB-lite"/>
    </source>
</evidence>
<dbReference type="GO" id="GO:0046983">
    <property type="term" value="F:protein dimerization activity"/>
    <property type="evidence" value="ECO:0007669"/>
    <property type="project" value="InterPro"/>
</dbReference>
<dbReference type="GO" id="GO:2000779">
    <property type="term" value="P:regulation of double-strand break repair"/>
    <property type="evidence" value="ECO:0007669"/>
    <property type="project" value="TreeGrafter"/>
</dbReference>
<keyword evidence="4" id="KW-0804">Transcription</keyword>
<dbReference type="GO" id="GO:0080092">
    <property type="term" value="P:regulation of pollen tube growth"/>
    <property type="evidence" value="ECO:0007669"/>
    <property type="project" value="UniProtKB-ARBA"/>
</dbReference>
<dbReference type="InterPro" id="IPR044198">
    <property type="entry name" value="DEK"/>
</dbReference>
<proteinExistence type="predicted"/>
<evidence type="ECO:0000256" key="4">
    <source>
        <dbReference type="ARBA" id="ARBA00023163"/>
    </source>
</evidence>
<evidence type="ECO:0000256" key="2">
    <source>
        <dbReference type="ARBA" id="ARBA00023015"/>
    </source>
</evidence>
<dbReference type="GO" id="GO:0003677">
    <property type="term" value="F:DNA binding"/>
    <property type="evidence" value="ECO:0007669"/>
    <property type="project" value="UniProtKB-KW"/>
</dbReference>
<gene>
    <name evidence="8" type="ORF">GIB67_031722</name>
</gene>
<dbReference type="PRINTS" id="PR00404">
    <property type="entry name" value="MADSDOMAIN"/>
</dbReference>
<evidence type="ECO:0000259" key="7">
    <source>
        <dbReference type="PROSITE" id="PS50066"/>
    </source>
</evidence>
<evidence type="ECO:0000313" key="8">
    <source>
        <dbReference type="EMBL" id="KAF6167521.1"/>
    </source>
</evidence>
<keyword evidence="9" id="KW-1185">Reference proteome</keyword>
<evidence type="ECO:0000256" key="1">
    <source>
        <dbReference type="ARBA" id="ARBA00004123"/>
    </source>
</evidence>
<accession>A0A7J7NJT1</accession>
<name>A0A7J7NJT1_9MAGN</name>
<dbReference type="AlphaFoldDB" id="A0A7J7NJT1"/>
<dbReference type="Proteomes" id="UP000541444">
    <property type="component" value="Unassembled WGS sequence"/>
</dbReference>
<protein>
    <recommendedName>
        <fullName evidence="7">MADS-box domain-containing protein</fullName>
    </recommendedName>
</protein>
<organism evidence="8 9">
    <name type="scientific">Kingdonia uniflora</name>
    <dbReference type="NCBI Taxonomy" id="39325"/>
    <lineage>
        <taxon>Eukaryota</taxon>
        <taxon>Viridiplantae</taxon>
        <taxon>Streptophyta</taxon>
        <taxon>Embryophyta</taxon>
        <taxon>Tracheophyta</taxon>
        <taxon>Spermatophyta</taxon>
        <taxon>Magnoliopsida</taxon>
        <taxon>Ranunculales</taxon>
        <taxon>Circaeasteraceae</taxon>
        <taxon>Kingdonia</taxon>
    </lineage>
</organism>
<dbReference type="FunFam" id="3.40.1810.10:FF:000010">
    <property type="entry name" value="Agamous-like MADS-box protein AGL30"/>
    <property type="match status" value="1"/>
</dbReference>
<dbReference type="GO" id="GO:0010152">
    <property type="term" value="P:pollen maturation"/>
    <property type="evidence" value="ECO:0007669"/>
    <property type="project" value="UniProtKB-ARBA"/>
</dbReference>
<feature type="region of interest" description="Disordered" evidence="6">
    <location>
        <begin position="180"/>
        <end position="210"/>
    </location>
</feature>
<evidence type="ECO:0000256" key="3">
    <source>
        <dbReference type="ARBA" id="ARBA00023125"/>
    </source>
</evidence>
<dbReference type="GO" id="GO:0005634">
    <property type="term" value="C:nucleus"/>
    <property type="evidence" value="ECO:0007669"/>
    <property type="project" value="UniProtKB-SubCell"/>
</dbReference>